<dbReference type="Proteomes" id="UP000190989">
    <property type="component" value="Unassembled WGS sequence"/>
</dbReference>
<feature type="domain" description="HTH marR-type" evidence="4">
    <location>
        <begin position="16"/>
        <end position="149"/>
    </location>
</feature>
<dbReference type="GO" id="GO:0003677">
    <property type="term" value="F:DNA binding"/>
    <property type="evidence" value="ECO:0007669"/>
    <property type="project" value="UniProtKB-KW"/>
</dbReference>
<dbReference type="Pfam" id="PF12802">
    <property type="entry name" value="MarR_2"/>
    <property type="match status" value="1"/>
</dbReference>
<name>A0A1U6HP53_9SPHN</name>
<dbReference type="PRINTS" id="PR00598">
    <property type="entry name" value="HTHMARR"/>
</dbReference>
<dbReference type="PROSITE" id="PS50995">
    <property type="entry name" value="HTH_MARR_2"/>
    <property type="match status" value="1"/>
</dbReference>
<dbReference type="InterPro" id="IPR036388">
    <property type="entry name" value="WH-like_DNA-bd_sf"/>
</dbReference>
<dbReference type="STRING" id="428990.SAMN06295987_102839"/>
<evidence type="ECO:0000259" key="4">
    <source>
        <dbReference type="PROSITE" id="PS50995"/>
    </source>
</evidence>
<dbReference type="PANTHER" id="PTHR42756">
    <property type="entry name" value="TRANSCRIPTIONAL REGULATOR, MARR"/>
    <property type="match status" value="1"/>
</dbReference>
<reference evidence="6" key="1">
    <citation type="submission" date="2017-02" db="EMBL/GenBank/DDBJ databases">
        <authorList>
            <person name="Varghese N."/>
            <person name="Submissions S."/>
        </authorList>
    </citation>
    <scope>NUCLEOTIDE SEQUENCE [LARGE SCALE GENOMIC DNA]</scope>
    <source>
        <strain evidence="6">SM117</strain>
    </source>
</reference>
<dbReference type="AlphaFoldDB" id="A0A1U6HP53"/>
<dbReference type="InterPro" id="IPR023187">
    <property type="entry name" value="Tscrpt_reg_MarR-type_CS"/>
</dbReference>
<evidence type="ECO:0000256" key="1">
    <source>
        <dbReference type="ARBA" id="ARBA00023015"/>
    </source>
</evidence>
<protein>
    <submittedName>
        <fullName evidence="5">DNA-binding transcriptional regulator, MarR family</fullName>
    </submittedName>
</protein>
<dbReference type="PANTHER" id="PTHR42756:SF1">
    <property type="entry name" value="TRANSCRIPTIONAL REPRESSOR OF EMRAB OPERON"/>
    <property type="match status" value="1"/>
</dbReference>
<evidence type="ECO:0000313" key="6">
    <source>
        <dbReference type="Proteomes" id="UP000190989"/>
    </source>
</evidence>
<organism evidence="5 6">
    <name type="scientific">Novosphingobium mathurense</name>
    <dbReference type="NCBI Taxonomy" id="428990"/>
    <lineage>
        <taxon>Bacteria</taxon>
        <taxon>Pseudomonadati</taxon>
        <taxon>Pseudomonadota</taxon>
        <taxon>Alphaproteobacteria</taxon>
        <taxon>Sphingomonadales</taxon>
        <taxon>Sphingomonadaceae</taxon>
        <taxon>Novosphingobium</taxon>
    </lineage>
</organism>
<proteinExistence type="predicted"/>
<gene>
    <name evidence="5" type="ORF">SAMN06295987_102839</name>
</gene>
<evidence type="ECO:0000256" key="3">
    <source>
        <dbReference type="ARBA" id="ARBA00023163"/>
    </source>
</evidence>
<sequence length="155" mass="17167">MKDAETFAGLTAGRTLDHVLDLHLRLAQSATQRRFSEIFSDLGITQTQLTAMLLIAENPGTSQADIGRTLQMDRATVMGIINRLEGRGLIVRGQSAEDRRRQTLDITEAGVAMLSAAHERSGELGRWLRERFSEAEFHMLAALLKRIHEVDIGGV</sequence>
<keyword evidence="2 5" id="KW-0238">DNA-binding</keyword>
<evidence type="ECO:0000256" key="2">
    <source>
        <dbReference type="ARBA" id="ARBA00023125"/>
    </source>
</evidence>
<dbReference type="Gene3D" id="1.10.10.10">
    <property type="entry name" value="Winged helix-like DNA-binding domain superfamily/Winged helix DNA-binding domain"/>
    <property type="match status" value="1"/>
</dbReference>
<dbReference type="SUPFAM" id="SSF46785">
    <property type="entry name" value="Winged helix' DNA-binding domain"/>
    <property type="match status" value="1"/>
</dbReference>
<dbReference type="PROSITE" id="PS01117">
    <property type="entry name" value="HTH_MARR_1"/>
    <property type="match status" value="1"/>
</dbReference>
<dbReference type="GO" id="GO:0003700">
    <property type="term" value="F:DNA-binding transcription factor activity"/>
    <property type="evidence" value="ECO:0007669"/>
    <property type="project" value="InterPro"/>
</dbReference>
<keyword evidence="3" id="KW-0804">Transcription</keyword>
<keyword evidence="1" id="KW-0805">Transcription regulation</keyword>
<evidence type="ECO:0000313" key="5">
    <source>
        <dbReference type="EMBL" id="SLJ97421.1"/>
    </source>
</evidence>
<dbReference type="InterPro" id="IPR036390">
    <property type="entry name" value="WH_DNA-bd_sf"/>
</dbReference>
<dbReference type="EMBL" id="FVZE01000002">
    <property type="protein sequence ID" value="SLJ97421.1"/>
    <property type="molecule type" value="Genomic_DNA"/>
</dbReference>
<keyword evidence="6" id="KW-1185">Reference proteome</keyword>
<dbReference type="InterPro" id="IPR000835">
    <property type="entry name" value="HTH_MarR-typ"/>
</dbReference>
<dbReference type="SMART" id="SM00347">
    <property type="entry name" value="HTH_MARR"/>
    <property type="match status" value="1"/>
</dbReference>
<accession>A0A1U6HP53</accession>
<dbReference type="RefSeq" id="WP_054947733.1">
    <property type="nucleotide sequence ID" value="NZ_FVZE01000002.1"/>
</dbReference>